<dbReference type="RefSeq" id="WP_183997168.1">
    <property type="nucleotide sequence ID" value="NZ_BMHW01000011.1"/>
</dbReference>
<name>A0A7W9YD59_9HYPH</name>
<comment type="function">
    <text evidence="2">Antitoxin component of a type II toxin-antitoxin (TA) system.</text>
</comment>
<comment type="similarity">
    <text evidence="1 2">Belongs to the phD/YefM antitoxin family.</text>
</comment>
<dbReference type="Pfam" id="PF02604">
    <property type="entry name" value="PhdYeFM_antitox"/>
    <property type="match status" value="1"/>
</dbReference>
<reference evidence="3 4" key="1">
    <citation type="submission" date="2020-08" db="EMBL/GenBank/DDBJ databases">
        <title>Genomic Encyclopedia of Type Strains, Phase IV (KMG-IV): sequencing the most valuable type-strain genomes for metagenomic binning, comparative biology and taxonomic classification.</title>
        <authorList>
            <person name="Goeker M."/>
        </authorList>
    </citation>
    <scope>NUCLEOTIDE SEQUENCE [LARGE SCALE GENOMIC DNA]</scope>
    <source>
        <strain evidence="3 4">DSM 100734</strain>
    </source>
</reference>
<dbReference type="SUPFAM" id="SSF143120">
    <property type="entry name" value="YefM-like"/>
    <property type="match status" value="1"/>
</dbReference>
<sequence>MTTTVKISEAKTHLSDLLARVEAGEDFVIARGNDPIAHVTRMRKENDLQLLFAEVRAARHKASPSTHDEILSWRDKGRR</sequence>
<evidence type="ECO:0000313" key="4">
    <source>
        <dbReference type="Proteomes" id="UP000547879"/>
    </source>
</evidence>
<comment type="caution">
    <text evidence="3">The sequence shown here is derived from an EMBL/GenBank/DDBJ whole genome shotgun (WGS) entry which is preliminary data.</text>
</comment>
<dbReference type="Gene3D" id="3.40.1620.10">
    <property type="entry name" value="YefM-like domain"/>
    <property type="match status" value="1"/>
</dbReference>
<evidence type="ECO:0000256" key="1">
    <source>
        <dbReference type="ARBA" id="ARBA00009981"/>
    </source>
</evidence>
<organism evidence="3 4">
    <name type="scientific">Rhizobium wenxiniae</name>
    <dbReference type="NCBI Taxonomy" id="1737357"/>
    <lineage>
        <taxon>Bacteria</taxon>
        <taxon>Pseudomonadati</taxon>
        <taxon>Pseudomonadota</taxon>
        <taxon>Alphaproteobacteria</taxon>
        <taxon>Hyphomicrobiales</taxon>
        <taxon>Rhizobiaceae</taxon>
        <taxon>Rhizobium/Agrobacterium group</taxon>
        <taxon>Rhizobium</taxon>
    </lineage>
</organism>
<dbReference type="InterPro" id="IPR006442">
    <property type="entry name" value="Antitoxin_Phd/YefM"/>
</dbReference>
<dbReference type="AlphaFoldDB" id="A0A7W9YD59"/>
<gene>
    <name evidence="3" type="ORF">HNQ72_005561</name>
</gene>
<evidence type="ECO:0000256" key="2">
    <source>
        <dbReference type="RuleBase" id="RU362080"/>
    </source>
</evidence>
<evidence type="ECO:0000313" key="3">
    <source>
        <dbReference type="EMBL" id="MBB6165713.1"/>
    </source>
</evidence>
<dbReference type="Proteomes" id="UP000547879">
    <property type="component" value="Unassembled WGS sequence"/>
</dbReference>
<dbReference type="InterPro" id="IPR036165">
    <property type="entry name" value="YefM-like_sf"/>
</dbReference>
<dbReference type="EMBL" id="JACHEG010000010">
    <property type="protein sequence ID" value="MBB6165713.1"/>
    <property type="molecule type" value="Genomic_DNA"/>
</dbReference>
<proteinExistence type="inferred from homology"/>
<keyword evidence="4" id="KW-1185">Reference proteome</keyword>
<protein>
    <recommendedName>
        <fullName evidence="2">Antitoxin</fullName>
    </recommendedName>
</protein>
<accession>A0A7W9YD59</accession>